<protein>
    <submittedName>
        <fullName evidence="3">Cobalamin-binding protein</fullName>
    </submittedName>
</protein>
<dbReference type="InterPro" id="IPR051030">
    <property type="entry name" value="Vitamin_B12-ABC_binding"/>
</dbReference>
<dbReference type="SUPFAM" id="SSF53807">
    <property type="entry name" value="Helical backbone' metal receptor"/>
    <property type="match status" value="1"/>
</dbReference>
<dbReference type="PROSITE" id="PS50983">
    <property type="entry name" value="FE_B12_PBP"/>
    <property type="match status" value="1"/>
</dbReference>
<name>A0AAE3FR19_9EURY</name>
<dbReference type="InterPro" id="IPR002491">
    <property type="entry name" value="ABC_transptr_periplasmic_BD"/>
</dbReference>
<evidence type="ECO:0000313" key="3">
    <source>
        <dbReference type="EMBL" id="MCL9813576.1"/>
    </source>
</evidence>
<dbReference type="PANTHER" id="PTHR42860:SF1">
    <property type="entry name" value="VITAMIN B12-BINDING PROTEIN"/>
    <property type="match status" value="1"/>
</dbReference>
<keyword evidence="1" id="KW-0175">Coiled coil</keyword>
<keyword evidence="4" id="KW-1185">Reference proteome</keyword>
<proteinExistence type="predicted"/>
<evidence type="ECO:0000259" key="2">
    <source>
        <dbReference type="PROSITE" id="PS50983"/>
    </source>
</evidence>
<dbReference type="AlphaFoldDB" id="A0AAE3FR19"/>
<feature type="domain" description="Fe/B12 periplasmic-binding" evidence="2">
    <location>
        <begin position="2"/>
        <end position="287"/>
    </location>
</feature>
<evidence type="ECO:0000256" key="1">
    <source>
        <dbReference type="SAM" id="Coils"/>
    </source>
</evidence>
<dbReference type="EMBL" id="JAKRVY010000003">
    <property type="protein sequence ID" value="MCL9813576.1"/>
    <property type="molecule type" value="Genomic_DNA"/>
</dbReference>
<dbReference type="CDD" id="cd01144">
    <property type="entry name" value="BtuF"/>
    <property type="match status" value="1"/>
</dbReference>
<organism evidence="3 4">
    <name type="scientific">Natranaeroarchaeum aerophilus</name>
    <dbReference type="NCBI Taxonomy" id="2917711"/>
    <lineage>
        <taxon>Archaea</taxon>
        <taxon>Methanobacteriati</taxon>
        <taxon>Methanobacteriota</taxon>
        <taxon>Stenosarchaea group</taxon>
        <taxon>Halobacteria</taxon>
        <taxon>Halobacteriales</taxon>
        <taxon>Natronoarchaeaceae</taxon>
        <taxon>Natranaeroarchaeum</taxon>
    </lineage>
</organism>
<dbReference type="PANTHER" id="PTHR42860">
    <property type="entry name" value="VITAMIN B12-BINDING PROTEIN"/>
    <property type="match status" value="1"/>
</dbReference>
<dbReference type="Pfam" id="PF01497">
    <property type="entry name" value="Peripla_BP_2"/>
    <property type="match status" value="1"/>
</dbReference>
<accession>A0AAE3FR19</accession>
<evidence type="ECO:0000313" key="4">
    <source>
        <dbReference type="Proteomes" id="UP001202674"/>
    </source>
</evidence>
<dbReference type="Gene3D" id="3.40.50.1980">
    <property type="entry name" value="Nitrogenase molybdenum iron protein domain"/>
    <property type="match status" value="2"/>
</dbReference>
<gene>
    <name evidence="3" type="ORF">AArcSt11_07905</name>
</gene>
<feature type="coiled-coil region" evidence="1">
    <location>
        <begin position="138"/>
        <end position="165"/>
    </location>
</feature>
<comment type="caution">
    <text evidence="3">The sequence shown here is derived from an EMBL/GenBank/DDBJ whole genome shotgun (WGS) entry which is preliminary data.</text>
</comment>
<sequence>MNVVSLLPSATEICYALGIEPVGVSHECDVPPEATDHPSINYAHVDPTASSGEIDAQVLEAEAEHGGVYGIDIDALDRVDPDLIVTQGICDVCAVDEVLVADAIEEIEADPEVLTTDPHSVGDVLDDIRTVGAATGREERAAELVTDLEARIERVRAATAEVKERPEVAILDWLDPVMVAGHWMPEIVEWAGGEYGLADHGQRSTPREWEQIQEYDPDVLIAAPCGFDLEQTAENRTDLIERPGWADLHAVETGRVYAMDGHHYVNRPGPRLVDTLEHLAGVLHPDVVDAPPEDVATAFAGPELRTL</sequence>
<dbReference type="RefSeq" id="WP_250596096.1">
    <property type="nucleotide sequence ID" value="NZ_JAKRVY010000003.1"/>
</dbReference>
<reference evidence="3 4" key="1">
    <citation type="journal article" date="2022" name="Syst. Appl. Microbiol.">
        <title>Natronocalculus amylovorans gen. nov., sp. nov., and Natranaeroarchaeum aerophilus sp. nov., dominant culturable amylolytic natronoarchaea from hypersaline soda lakes in southwestern Siberia.</title>
        <authorList>
            <person name="Sorokin D.Y."/>
            <person name="Elcheninov A.G."/>
            <person name="Khizhniak T.V."/>
            <person name="Koenen M."/>
            <person name="Bale N.J."/>
            <person name="Damste J.S.S."/>
            <person name="Kublanov I.V."/>
        </authorList>
    </citation>
    <scope>NUCLEOTIDE SEQUENCE [LARGE SCALE GENOMIC DNA]</scope>
    <source>
        <strain evidence="3 4">AArc-St1-1</strain>
    </source>
</reference>
<dbReference type="Proteomes" id="UP001202674">
    <property type="component" value="Unassembled WGS sequence"/>
</dbReference>